<dbReference type="InterPro" id="IPR006058">
    <property type="entry name" value="2Fe2S_fd_BS"/>
</dbReference>
<dbReference type="InterPro" id="IPR036010">
    <property type="entry name" value="2Fe-2S_ferredoxin-like_sf"/>
</dbReference>
<dbReference type="PROSITE" id="PS00197">
    <property type="entry name" value="2FE2S_FER_1"/>
    <property type="match status" value="1"/>
</dbReference>
<keyword evidence="4" id="KW-0479">Metal-binding</keyword>
<dbReference type="InterPro" id="IPR001433">
    <property type="entry name" value="OxRdtase_FAD/NAD-bd"/>
</dbReference>
<feature type="domain" description="FAD-binding FR-type" evidence="10">
    <location>
        <begin position="6"/>
        <end position="109"/>
    </location>
</feature>
<dbReference type="PRINTS" id="PR00410">
    <property type="entry name" value="PHEHYDRXLASE"/>
</dbReference>
<dbReference type="InterPro" id="IPR017938">
    <property type="entry name" value="Riboflavin_synthase-like_b-brl"/>
</dbReference>
<proteinExistence type="predicted"/>
<dbReference type="InterPro" id="IPR008333">
    <property type="entry name" value="Cbr1-like_FAD-bd_dom"/>
</dbReference>
<dbReference type="PROSITE" id="PS51085">
    <property type="entry name" value="2FE2S_FER_2"/>
    <property type="match status" value="1"/>
</dbReference>
<dbReference type="Pfam" id="PF00970">
    <property type="entry name" value="FAD_binding_6"/>
    <property type="match status" value="1"/>
</dbReference>
<dbReference type="Proteomes" id="UP001165367">
    <property type="component" value="Unassembled WGS sequence"/>
</dbReference>
<evidence type="ECO:0000259" key="10">
    <source>
        <dbReference type="PROSITE" id="PS51384"/>
    </source>
</evidence>
<evidence type="ECO:0000256" key="2">
    <source>
        <dbReference type="ARBA" id="ARBA00022630"/>
    </source>
</evidence>
<name>A0ABS9KN54_9BACT</name>
<evidence type="ECO:0000256" key="3">
    <source>
        <dbReference type="ARBA" id="ARBA00022714"/>
    </source>
</evidence>
<dbReference type="CDD" id="cd00207">
    <property type="entry name" value="fer2"/>
    <property type="match status" value="1"/>
</dbReference>
<dbReference type="InterPro" id="IPR017927">
    <property type="entry name" value="FAD-bd_FR_type"/>
</dbReference>
<evidence type="ECO:0000256" key="7">
    <source>
        <dbReference type="ARBA" id="ARBA00023004"/>
    </source>
</evidence>
<evidence type="ECO:0000256" key="1">
    <source>
        <dbReference type="ARBA" id="ARBA00001974"/>
    </source>
</evidence>
<evidence type="ECO:0000256" key="5">
    <source>
        <dbReference type="ARBA" id="ARBA00022827"/>
    </source>
</evidence>
<dbReference type="InterPro" id="IPR001041">
    <property type="entry name" value="2Fe-2S_ferredoxin-type"/>
</dbReference>
<feature type="domain" description="2Fe-2S ferredoxin-type" evidence="9">
    <location>
        <begin position="259"/>
        <end position="346"/>
    </location>
</feature>
<dbReference type="Gene3D" id="3.40.50.80">
    <property type="entry name" value="Nucleotide-binding domain of ferredoxin-NADP reductase (FNR) module"/>
    <property type="match status" value="1"/>
</dbReference>
<dbReference type="PROSITE" id="PS51384">
    <property type="entry name" value="FAD_FR"/>
    <property type="match status" value="1"/>
</dbReference>
<dbReference type="PANTHER" id="PTHR47354:SF8">
    <property type="entry name" value="1,2-PHENYLACETYL-COA EPOXIDASE, SUBUNIT E"/>
    <property type="match status" value="1"/>
</dbReference>
<protein>
    <submittedName>
        <fullName evidence="11">Ferredoxin--NADP reductase</fullName>
    </submittedName>
</protein>
<dbReference type="CDD" id="cd06214">
    <property type="entry name" value="PA_degradation_oxidoreductase_like"/>
    <property type="match status" value="1"/>
</dbReference>
<sequence>MADETSIYRLFTVTNVISETENAKTFEIAPADGKSAEYRAGQFITLVFKKGQRENRRSYSFSSAPALGEPMRITIKRVVNGEYSRQLLTNLKVGDTFLSSGIAGFFRLPDEWEHLQHLVFLAAGSGITPVYALLKTALHTTSLPVVLLYSNYSREDTIFYHALISLREQFPGRLKIEFLFSQSETTRRRLSKFLLNELLDQHTIPLKESVFYLCGPESYMLVAGISLITAGVPEKNIRKENFNTRQHVFKPVPPDTDPHQVKVLLKGRHFEFDVQYPDTILAAAKKRNIHLPYSCEAGNCGSCAATCVKGKTWMAYNEVLMDDEIAKGKVLTCQGFPVGGDVELEF</sequence>
<dbReference type="SUPFAM" id="SSF63380">
    <property type="entry name" value="Riboflavin synthase domain-like"/>
    <property type="match status" value="1"/>
</dbReference>
<comment type="caution">
    <text evidence="11">The sequence shown here is derived from an EMBL/GenBank/DDBJ whole genome shotgun (WGS) entry which is preliminary data.</text>
</comment>
<keyword evidence="6" id="KW-0560">Oxidoreductase</keyword>
<keyword evidence="8" id="KW-0411">Iron-sulfur</keyword>
<organism evidence="11 12">
    <name type="scientific">Terrimonas ginsenosidimutans</name>
    <dbReference type="NCBI Taxonomy" id="2908004"/>
    <lineage>
        <taxon>Bacteria</taxon>
        <taxon>Pseudomonadati</taxon>
        <taxon>Bacteroidota</taxon>
        <taxon>Chitinophagia</taxon>
        <taxon>Chitinophagales</taxon>
        <taxon>Chitinophagaceae</taxon>
        <taxon>Terrimonas</taxon>
    </lineage>
</organism>
<dbReference type="RefSeq" id="WP_237869471.1">
    <property type="nucleotide sequence ID" value="NZ_JAKLTR010000003.1"/>
</dbReference>
<reference evidence="11" key="1">
    <citation type="submission" date="2022-01" db="EMBL/GenBank/DDBJ databases">
        <authorList>
            <person name="Jo J.-H."/>
            <person name="Im W.-T."/>
        </authorList>
    </citation>
    <scope>NUCLEOTIDE SEQUENCE</scope>
    <source>
        <strain evidence="11">NA20</strain>
    </source>
</reference>
<keyword evidence="3" id="KW-0001">2Fe-2S</keyword>
<keyword evidence="7" id="KW-0408">Iron</keyword>
<evidence type="ECO:0000256" key="6">
    <source>
        <dbReference type="ARBA" id="ARBA00023002"/>
    </source>
</evidence>
<dbReference type="InterPro" id="IPR039261">
    <property type="entry name" value="FNR_nucleotide-bd"/>
</dbReference>
<evidence type="ECO:0000256" key="8">
    <source>
        <dbReference type="ARBA" id="ARBA00023014"/>
    </source>
</evidence>
<comment type="cofactor">
    <cofactor evidence="1">
        <name>FAD</name>
        <dbReference type="ChEBI" id="CHEBI:57692"/>
    </cofactor>
</comment>
<dbReference type="EMBL" id="JAKLTR010000003">
    <property type="protein sequence ID" value="MCG2613758.1"/>
    <property type="molecule type" value="Genomic_DNA"/>
</dbReference>
<accession>A0ABS9KN54</accession>
<dbReference type="Pfam" id="PF00175">
    <property type="entry name" value="NAD_binding_1"/>
    <property type="match status" value="1"/>
</dbReference>
<evidence type="ECO:0000259" key="9">
    <source>
        <dbReference type="PROSITE" id="PS51085"/>
    </source>
</evidence>
<dbReference type="InterPro" id="IPR050415">
    <property type="entry name" value="MRET"/>
</dbReference>
<dbReference type="PANTHER" id="PTHR47354">
    <property type="entry name" value="NADH OXIDOREDUCTASE HCR"/>
    <property type="match status" value="1"/>
</dbReference>
<dbReference type="SUPFAM" id="SSF54292">
    <property type="entry name" value="2Fe-2S ferredoxin-like"/>
    <property type="match status" value="1"/>
</dbReference>
<dbReference type="Gene3D" id="2.40.30.10">
    <property type="entry name" value="Translation factors"/>
    <property type="match status" value="1"/>
</dbReference>
<dbReference type="InterPro" id="IPR012675">
    <property type="entry name" value="Beta-grasp_dom_sf"/>
</dbReference>
<evidence type="ECO:0000313" key="11">
    <source>
        <dbReference type="EMBL" id="MCG2613758.1"/>
    </source>
</evidence>
<dbReference type="SUPFAM" id="SSF52343">
    <property type="entry name" value="Ferredoxin reductase-like, C-terminal NADP-linked domain"/>
    <property type="match status" value="1"/>
</dbReference>
<dbReference type="Gene3D" id="3.10.20.30">
    <property type="match status" value="1"/>
</dbReference>
<gene>
    <name evidence="11" type="ORF">LZZ85_05680</name>
</gene>
<keyword evidence="12" id="KW-1185">Reference proteome</keyword>
<dbReference type="Pfam" id="PF00111">
    <property type="entry name" value="Fer2"/>
    <property type="match status" value="1"/>
</dbReference>
<keyword evidence="5" id="KW-0274">FAD</keyword>
<evidence type="ECO:0000313" key="12">
    <source>
        <dbReference type="Proteomes" id="UP001165367"/>
    </source>
</evidence>
<keyword evidence="2" id="KW-0285">Flavoprotein</keyword>
<evidence type="ECO:0000256" key="4">
    <source>
        <dbReference type="ARBA" id="ARBA00022723"/>
    </source>
</evidence>